<feature type="compositionally biased region" description="Basic and acidic residues" evidence="1">
    <location>
        <begin position="105"/>
        <end position="119"/>
    </location>
</feature>
<feature type="region of interest" description="Disordered" evidence="1">
    <location>
        <begin position="95"/>
        <end position="120"/>
    </location>
</feature>
<evidence type="ECO:0000313" key="3">
    <source>
        <dbReference type="EMBL" id="GGQ69909.1"/>
    </source>
</evidence>
<dbReference type="Gene3D" id="3.30.750.24">
    <property type="entry name" value="STAS domain"/>
    <property type="match status" value="1"/>
</dbReference>
<dbReference type="InterPro" id="IPR058548">
    <property type="entry name" value="MlaB-like_STAS"/>
</dbReference>
<reference evidence="3" key="1">
    <citation type="journal article" date="2014" name="Int. J. Syst. Evol. Microbiol.">
        <title>Complete genome sequence of Corynebacterium casei LMG S-19264T (=DSM 44701T), isolated from a smear-ripened cheese.</title>
        <authorList>
            <consortium name="US DOE Joint Genome Institute (JGI-PGF)"/>
            <person name="Walter F."/>
            <person name="Albersmeier A."/>
            <person name="Kalinowski J."/>
            <person name="Ruckert C."/>
        </authorList>
    </citation>
    <scope>NUCLEOTIDE SEQUENCE</scope>
    <source>
        <strain evidence="3">JCM 4403</strain>
    </source>
</reference>
<dbReference type="Pfam" id="PF13466">
    <property type="entry name" value="STAS_2"/>
    <property type="match status" value="1"/>
</dbReference>
<sequence>MPDGDRVRVTVRGELDFEAQHLRYELHEALRSSGTGVDLDLSGVSFCDCSGLSVLLDARQRALGLGRTVTLRASSPAVERLLGLIGAQDLFAPPTVDASATGTTGHRDTDPWDGERARGEAAPLRQVVPSRWKAAVTTSDAGAPVAVRRARVPAGSG</sequence>
<dbReference type="InterPro" id="IPR052746">
    <property type="entry name" value="MlaB_ABC_Transporter"/>
</dbReference>
<dbReference type="SUPFAM" id="SSF52091">
    <property type="entry name" value="SpoIIaa-like"/>
    <property type="match status" value="1"/>
</dbReference>
<dbReference type="EMBL" id="BMTU01000002">
    <property type="protein sequence ID" value="GGQ69909.1"/>
    <property type="molecule type" value="Genomic_DNA"/>
</dbReference>
<dbReference type="PANTHER" id="PTHR35849">
    <property type="entry name" value="BLR2341 PROTEIN"/>
    <property type="match status" value="1"/>
</dbReference>
<protein>
    <recommendedName>
        <fullName evidence="2">STAS domain-containing protein</fullName>
    </recommendedName>
</protein>
<name>A0A918BJ80_9ACTN</name>
<dbReference type="Proteomes" id="UP000656732">
    <property type="component" value="Unassembled WGS sequence"/>
</dbReference>
<feature type="domain" description="STAS" evidence="2">
    <location>
        <begin position="19"/>
        <end position="86"/>
    </location>
</feature>
<dbReference type="PROSITE" id="PS50801">
    <property type="entry name" value="STAS"/>
    <property type="match status" value="1"/>
</dbReference>
<keyword evidence="4" id="KW-1185">Reference proteome</keyword>
<evidence type="ECO:0000256" key="1">
    <source>
        <dbReference type="SAM" id="MobiDB-lite"/>
    </source>
</evidence>
<dbReference type="CDD" id="cd07043">
    <property type="entry name" value="STAS_anti-anti-sigma_factors"/>
    <property type="match status" value="1"/>
</dbReference>
<dbReference type="RefSeq" id="WP_229846697.1">
    <property type="nucleotide sequence ID" value="NZ_BMTU01000002.1"/>
</dbReference>
<dbReference type="AlphaFoldDB" id="A0A918BJ80"/>
<comment type="caution">
    <text evidence="3">The sequence shown here is derived from an EMBL/GenBank/DDBJ whole genome shotgun (WGS) entry which is preliminary data.</text>
</comment>
<dbReference type="InterPro" id="IPR002645">
    <property type="entry name" value="STAS_dom"/>
</dbReference>
<dbReference type="PANTHER" id="PTHR35849:SF2">
    <property type="entry name" value="BLR2341 PROTEIN"/>
    <property type="match status" value="1"/>
</dbReference>
<accession>A0A918BJ80</accession>
<reference evidence="3" key="2">
    <citation type="submission" date="2020-09" db="EMBL/GenBank/DDBJ databases">
        <authorList>
            <person name="Sun Q."/>
            <person name="Ohkuma M."/>
        </authorList>
    </citation>
    <scope>NUCLEOTIDE SEQUENCE</scope>
    <source>
        <strain evidence="3">JCM 4403</strain>
    </source>
</reference>
<dbReference type="InterPro" id="IPR036513">
    <property type="entry name" value="STAS_dom_sf"/>
</dbReference>
<gene>
    <name evidence="3" type="ORF">GCM10010280_15400</name>
</gene>
<organism evidence="3 4">
    <name type="scientific">Streptomyces pilosus</name>
    <dbReference type="NCBI Taxonomy" id="28893"/>
    <lineage>
        <taxon>Bacteria</taxon>
        <taxon>Bacillati</taxon>
        <taxon>Actinomycetota</taxon>
        <taxon>Actinomycetes</taxon>
        <taxon>Kitasatosporales</taxon>
        <taxon>Streptomycetaceae</taxon>
        <taxon>Streptomyces</taxon>
    </lineage>
</organism>
<evidence type="ECO:0000313" key="4">
    <source>
        <dbReference type="Proteomes" id="UP000656732"/>
    </source>
</evidence>
<evidence type="ECO:0000259" key="2">
    <source>
        <dbReference type="PROSITE" id="PS50801"/>
    </source>
</evidence>
<proteinExistence type="predicted"/>